<dbReference type="EMBL" id="QURB01000017">
    <property type="protein sequence ID" value="RFC53089.1"/>
    <property type="molecule type" value="Genomic_DNA"/>
</dbReference>
<evidence type="ECO:0000313" key="2">
    <source>
        <dbReference type="Proteomes" id="UP000257127"/>
    </source>
</evidence>
<feature type="non-terminal residue" evidence="1">
    <location>
        <position position="1"/>
    </location>
</feature>
<reference evidence="1 2" key="1">
    <citation type="submission" date="2018-08" db="EMBL/GenBank/DDBJ databases">
        <title>The draft genome squence of Brumimicrobium sp. N62.</title>
        <authorList>
            <person name="Du Z.-J."/>
            <person name="Luo H.-R."/>
        </authorList>
    </citation>
    <scope>NUCLEOTIDE SEQUENCE [LARGE SCALE GENOMIC DNA]</scope>
    <source>
        <strain evidence="1 2">N62</strain>
    </source>
</reference>
<sequence>IKPYYGVTIMSEISSNHENGFIADSSFIVGNNYSKGNGFYPNYYNASGFYYGTPFFGGLSIGFDFRLISTLYLSMDFGLGIKVIRYKYLEWYDNEDYREILEGMPIQSRNLLYTNAQLSLRYDFSFGKKSKKE</sequence>
<accession>A0A3E1EU60</accession>
<proteinExistence type="predicted"/>
<comment type="caution">
    <text evidence="1">The sequence shown here is derived from an EMBL/GenBank/DDBJ whole genome shotgun (WGS) entry which is preliminary data.</text>
</comment>
<dbReference type="Proteomes" id="UP000257127">
    <property type="component" value="Unassembled WGS sequence"/>
</dbReference>
<protein>
    <recommendedName>
        <fullName evidence="3">DUF3575 domain-containing protein</fullName>
    </recommendedName>
</protein>
<dbReference type="AlphaFoldDB" id="A0A3E1EU60"/>
<keyword evidence="2" id="KW-1185">Reference proteome</keyword>
<dbReference type="RefSeq" id="WP_205679280.1">
    <property type="nucleotide sequence ID" value="NZ_QURB01000017.1"/>
</dbReference>
<evidence type="ECO:0008006" key="3">
    <source>
        <dbReference type="Google" id="ProtNLM"/>
    </source>
</evidence>
<evidence type="ECO:0000313" key="1">
    <source>
        <dbReference type="EMBL" id="RFC53089.1"/>
    </source>
</evidence>
<gene>
    <name evidence="1" type="ORF">DXU93_14845</name>
</gene>
<organism evidence="1 2">
    <name type="scientific">Brumimicrobium aurantiacum</name>
    <dbReference type="NCBI Taxonomy" id="1737063"/>
    <lineage>
        <taxon>Bacteria</taxon>
        <taxon>Pseudomonadati</taxon>
        <taxon>Bacteroidota</taxon>
        <taxon>Flavobacteriia</taxon>
        <taxon>Flavobacteriales</taxon>
        <taxon>Crocinitomicaceae</taxon>
        <taxon>Brumimicrobium</taxon>
    </lineage>
</organism>
<name>A0A3E1EU60_9FLAO</name>